<dbReference type="Gene3D" id="3.30.465.10">
    <property type="match status" value="1"/>
</dbReference>
<dbReference type="InterPro" id="IPR046342">
    <property type="entry name" value="CBS_dom_sf"/>
</dbReference>
<evidence type="ECO:0000313" key="4">
    <source>
        <dbReference type="EMBL" id="MPN29439.1"/>
    </source>
</evidence>
<dbReference type="AlphaFoldDB" id="A0A645GUK2"/>
<dbReference type="SMART" id="SM01091">
    <property type="entry name" value="CorC_HlyC"/>
    <property type="match status" value="1"/>
</dbReference>
<dbReference type="InterPro" id="IPR036318">
    <property type="entry name" value="FAD-bd_PCMH-like_sf"/>
</dbReference>
<keyword evidence="2" id="KW-0129">CBS domain</keyword>
<evidence type="ECO:0000259" key="3">
    <source>
        <dbReference type="SMART" id="SM01091"/>
    </source>
</evidence>
<dbReference type="Gene3D" id="3.90.1280.20">
    <property type="match status" value="1"/>
</dbReference>
<organism evidence="4">
    <name type="scientific">bioreactor metagenome</name>
    <dbReference type="NCBI Taxonomy" id="1076179"/>
    <lineage>
        <taxon>unclassified sequences</taxon>
        <taxon>metagenomes</taxon>
        <taxon>ecological metagenomes</taxon>
    </lineage>
</organism>
<comment type="caution">
    <text evidence="4">The sequence shown here is derived from an EMBL/GenBank/DDBJ whole genome shotgun (WGS) entry which is preliminary data.</text>
</comment>
<keyword evidence="1" id="KW-0677">Repeat</keyword>
<dbReference type="PANTHER" id="PTHR22777">
    <property type="entry name" value="HEMOLYSIN-RELATED"/>
    <property type="match status" value="1"/>
</dbReference>
<accession>A0A645GUK2</accession>
<dbReference type="SUPFAM" id="SSF56176">
    <property type="entry name" value="FAD-binding/transporter-associated domain-like"/>
    <property type="match status" value="1"/>
</dbReference>
<reference evidence="4" key="1">
    <citation type="submission" date="2019-08" db="EMBL/GenBank/DDBJ databases">
        <authorList>
            <person name="Kucharzyk K."/>
            <person name="Murdoch R.W."/>
            <person name="Higgins S."/>
            <person name="Loffler F."/>
        </authorList>
    </citation>
    <scope>NUCLEOTIDE SEQUENCE</scope>
</reference>
<dbReference type="GO" id="GO:0050660">
    <property type="term" value="F:flavin adenine dinucleotide binding"/>
    <property type="evidence" value="ECO:0007669"/>
    <property type="project" value="InterPro"/>
</dbReference>
<protein>
    <submittedName>
        <fullName evidence="4">Hemolysin C</fullName>
    </submittedName>
</protein>
<sequence>MAIVLDEYGGTSGIITLEDILEELVGDIWDEHDIVVEYYKQLDENTFLVECDADLEDMFERFDVKPDEDFEMITVSGWVIHQFEHIPGIGEQFKYLNIEVEVTSADARKVNEIKVTLLPEEVEDEKEKKSKK</sequence>
<dbReference type="InterPro" id="IPR005170">
    <property type="entry name" value="Transptr-assoc_dom"/>
</dbReference>
<dbReference type="Pfam" id="PF03471">
    <property type="entry name" value="CorC_HlyC"/>
    <property type="match status" value="1"/>
</dbReference>
<proteinExistence type="predicted"/>
<dbReference type="PANTHER" id="PTHR22777:SF17">
    <property type="entry name" value="UPF0053 PROTEIN SLL0260"/>
    <property type="match status" value="1"/>
</dbReference>
<evidence type="ECO:0000256" key="1">
    <source>
        <dbReference type="ARBA" id="ARBA00022737"/>
    </source>
</evidence>
<evidence type="ECO:0000256" key="2">
    <source>
        <dbReference type="ARBA" id="ARBA00023122"/>
    </source>
</evidence>
<feature type="domain" description="Transporter-associated" evidence="3">
    <location>
        <begin position="40"/>
        <end position="119"/>
    </location>
</feature>
<dbReference type="EMBL" id="VSSQ01080147">
    <property type="protein sequence ID" value="MPN29439.1"/>
    <property type="molecule type" value="Genomic_DNA"/>
</dbReference>
<dbReference type="InterPro" id="IPR016169">
    <property type="entry name" value="FAD-bd_PCMH_sub2"/>
</dbReference>
<gene>
    <name evidence="4" type="primary">tlyC_4</name>
    <name evidence="4" type="ORF">SDC9_176892</name>
</gene>
<name>A0A645GUK2_9ZZZZ</name>
<dbReference type="SUPFAM" id="SSF54631">
    <property type="entry name" value="CBS-domain pair"/>
    <property type="match status" value="1"/>
</dbReference>